<keyword evidence="2" id="KW-0229">DNA integration</keyword>
<dbReference type="Gene3D" id="1.10.150.130">
    <property type="match status" value="1"/>
</dbReference>
<dbReference type="PANTHER" id="PTHR30349">
    <property type="entry name" value="PHAGE INTEGRASE-RELATED"/>
    <property type="match status" value="1"/>
</dbReference>
<evidence type="ECO:0000256" key="2">
    <source>
        <dbReference type="ARBA" id="ARBA00022908"/>
    </source>
</evidence>
<dbReference type="InterPro" id="IPR013762">
    <property type="entry name" value="Integrase-like_cat_sf"/>
</dbReference>
<accession>A0ABU6NAR0</accession>
<keyword evidence="4" id="KW-0233">DNA recombination</keyword>
<evidence type="ECO:0000313" key="9">
    <source>
        <dbReference type="Proteomes" id="UP001330749"/>
    </source>
</evidence>
<dbReference type="Proteomes" id="UP001330749">
    <property type="component" value="Unassembled WGS sequence"/>
</dbReference>
<dbReference type="PANTHER" id="PTHR30349:SF64">
    <property type="entry name" value="PROPHAGE INTEGRASE INTD-RELATED"/>
    <property type="match status" value="1"/>
</dbReference>
<evidence type="ECO:0000259" key="7">
    <source>
        <dbReference type="PROSITE" id="PS51900"/>
    </source>
</evidence>
<evidence type="ECO:0000256" key="1">
    <source>
        <dbReference type="ARBA" id="ARBA00008857"/>
    </source>
</evidence>
<evidence type="ECO:0000256" key="3">
    <source>
        <dbReference type="ARBA" id="ARBA00023125"/>
    </source>
</evidence>
<dbReference type="InterPro" id="IPR004107">
    <property type="entry name" value="Integrase_SAM-like_N"/>
</dbReference>
<keyword evidence="9" id="KW-1185">Reference proteome</keyword>
<dbReference type="InterPro" id="IPR002104">
    <property type="entry name" value="Integrase_catalytic"/>
</dbReference>
<comment type="caution">
    <text evidence="8">The sequence shown here is derived from an EMBL/GenBank/DDBJ whole genome shotgun (WGS) entry which is preliminary data.</text>
</comment>
<feature type="domain" description="Tyr recombinase" evidence="6">
    <location>
        <begin position="131"/>
        <end position="320"/>
    </location>
</feature>
<dbReference type="CDD" id="cd00397">
    <property type="entry name" value="DNA_BRE_C"/>
    <property type="match status" value="1"/>
</dbReference>
<comment type="similarity">
    <text evidence="1">Belongs to the 'phage' integrase family.</text>
</comment>
<evidence type="ECO:0000256" key="5">
    <source>
        <dbReference type="PROSITE-ProRule" id="PRU01248"/>
    </source>
</evidence>
<feature type="domain" description="Core-binding (CB)" evidence="7">
    <location>
        <begin position="13"/>
        <end position="111"/>
    </location>
</feature>
<dbReference type="Pfam" id="PF00589">
    <property type="entry name" value="Phage_integrase"/>
    <property type="match status" value="1"/>
</dbReference>
<dbReference type="InterPro" id="IPR011010">
    <property type="entry name" value="DNA_brk_join_enz"/>
</dbReference>
<dbReference type="PROSITE" id="PS51898">
    <property type="entry name" value="TYR_RECOMBINASE"/>
    <property type="match status" value="1"/>
</dbReference>
<dbReference type="Pfam" id="PF02899">
    <property type="entry name" value="Phage_int_SAM_1"/>
    <property type="match status" value="1"/>
</dbReference>
<protein>
    <submittedName>
        <fullName evidence="8">Site-specific integrase</fullName>
    </submittedName>
</protein>
<dbReference type="RefSeq" id="WP_327967268.1">
    <property type="nucleotide sequence ID" value="NZ_JARMQG010000084.1"/>
</dbReference>
<evidence type="ECO:0000313" key="8">
    <source>
        <dbReference type="EMBL" id="MED3562353.1"/>
    </source>
</evidence>
<name>A0ABU6NAR0_9BACI</name>
<dbReference type="InterPro" id="IPR050090">
    <property type="entry name" value="Tyrosine_recombinase_XerCD"/>
</dbReference>
<dbReference type="SUPFAM" id="SSF56349">
    <property type="entry name" value="DNA breaking-rejoining enzymes"/>
    <property type="match status" value="1"/>
</dbReference>
<keyword evidence="3 5" id="KW-0238">DNA-binding</keyword>
<organism evidence="8 9">
    <name type="scientific">Bacillus xiapuensis</name>
    <dbReference type="NCBI Taxonomy" id="2014075"/>
    <lineage>
        <taxon>Bacteria</taxon>
        <taxon>Bacillati</taxon>
        <taxon>Bacillota</taxon>
        <taxon>Bacilli</taxon>
        <taxon>Bacillales</taxon>
        <taxon>Bacillaceae</taxon>
        <taxon>Bacillus</taxon>
    </lineage>
</organism>
<dbReference type="InterPro" id="IPR044068">
    <property type="entry name" value="CB"/>
</dbReference>
<sequence length="354" mass="41768">MLPQENVSQLNDYEVYENIIAFLDEFDQKTNDKRQNRNMEKSNTRISYQKNLREFFKILLNKDIEHLKEDDLNFKKRDIISYRKHLQQSGNSNSTVNQKMASIKSCMVFLNSEHNVNVSAFELKRLDETTQSYGIINQTEAELFAETAFQTEREKQYLKKMLILVAIRTSFRLDELLNLKWNNFEYVDGVYKVSIRGKRNKLVSNAISAKLYNQLLELKEINKQSKWNGDPEIIFQISTESVNRMMNRLRKKLNIDSERNVVFHSFRKVAINWELETSGRVDKAAQQGNHSSIDVLYKNYIDNTRDYTQAAGVRMEEEIDLGFLDNLTVEDFKEFIKQSGYKVQLDLVNYVKNR</sequence>
<proteinExistence type="inferred from homology"/>
<evidence type="ECO:0000259" key="6">
    <source>
        <dbReference type="PROSITE" id="PS51898"/>
    </source>
</evidence>
<dbReference type="Gene3D" id="1.10.443.10">
    <property type="entry name" value="Intergrase catalytic core"/>
    <property type="match status" value="1"/>
</dbReference>
<reference evidence="8 9" key="1">
    <citation type="submission" date="2023-03" db="EMBL/GenBank/DDBJ databases">
        <title>Bacillus Genome Sequencing.</title>
        <authorList>
            <person name="Dunlap C."/>
        </authorList>
    </citation>
    <scope>NUCLEOTIDE SEQUENCE [LARGE SCALE GENOMIC DNA]</scope>
    <source>
        <strain evidence="8 9">B-14544</strain>
    </source>
</reference>
<dbReference type="PROSITE" id="PS51900">
    <property type="entry name" value="CB"/>
    <property type="match status" value="1"/>
</dbReference>
<evidence type="ECO:0000256" key="4">
    <source>
        <dbReference type="ARBA" id="ARBA00023172"/>
    </source>
</evidence>
<dbReference type="InterPro" id="IPR010998">
    <property type="entry name" value="Integrase_recombinase_N"/>
</dbReference>
<dbReference type="EMBL" id="JARMQG010000084">
    <property type="protein sequence ID" value="MED3562353.1"/>
    <property type="molecule type" value="Genomic_DNA"/>
</dbReference>
<gene>
    <name evidence="8" type="ORF">P4447_07780</name>
</gene>